<comment type="caution">
    <text evidence="5">The sequence shown here is derived from an EMBL/GenBank/DDBJ whole genome shotgun (WGS) entry which is preliminary data.</text>
</comment>
<dbReference type="VEuPathDB" id="FungiDB:ACJ73_09426"/>
<dbReference type="GO" id="GO:0006631">
    <property type="term" value="P:fatty acid metabolic process"/>
    <property type="evidence" value="ECO:0007669"/>
    <property type="project" value="InterPro"/>
</dbReference>
<dbReference type="InterPro" id="IPR013328">
    <property type="entry name" value="6PGD_dom2"/>
</dbReference>
<feature type="domain" description="3-hydroxyacyl-CoA dehydrogenase C-terminal" evidence="3">
    <location>
        <begin position="175"/>
        <end position="227"/>
    </location>
</feature>
<dbReference type="GO" id="GO:0070403">
    <property type="term" value="F:NAD+ binding"/>
    <property type="evidence" value="ECO:0007669"/>
    <property type="project" value="InterPro"/>
</dbReference>
<evidence type="ECO:0000313" key="5">
    <source>
        <dbReference type="EMBL" id="OJD11973.1"/>
    </source>
</evidence>
<evidence type="ECO:0000259" key="3">
    <source>
        <dbReference type="Pfam" id="PF00725"/>
    </source>
</evidence>
<dbReference type="OrthoDB" id="4179623at2759"/>
<dbReference type="STRING" id="1658174.A0A1J9Q9W8"/>
<keyword evidence="6" id="KW-1185">Reference proteome</keyword>
<dbReference type="EMBL" id="LGTZ01002654">
    <property type="protein sequence ID" value="OJD11973.1"/>
    <property type="molecule type" value="Genomic_DNA"/>
</dbReference>
<accession>A0A1J9Q9W8</accession>
<dbReference type="SUPFAM" id="SSF51735">
    <property type="entry name" value="NAD(P)-binding Rossmann-fold domains"/>
    <property type="match status" value="1"/>
</dbReference>
<dbReference type="PANTHER" id="PTHR48075">
    <property type="entry name" value="3-HYDROXYACYL-COA DEHYDROGENASE FAMILY PROTEIN"/>
    <property type="match status" value="1"/>
</dbReference>
<dbReference type="InterPro" id="IPR006180">
    <property type="entry name" value="3-OHacyl-CoA_DH_CS"/>
</dbReference>
<dbReference type="GO" id="GO:0050104">
    <property type="term" value="F:L-gulonate 3-dehydrogenase activity"/>
    <property type="evidence" value="ECO:0007669"/>
    <property type="project" value="TreeGrafter"/>
</dbReference>
<dbReference type="AlphaFoldDB" id="A0A1J9Q9W8"/>
<evidence type="ECO:0008006" key="7">
    <source>
        <dbReference type="Google" id="ProtNLM"/>
    </source>
</evidence>
<organism evidence="5 6">
    <name type="scientific">Blastomyces percursus</name>
    <dbReference type="NCBI Taxonomy" id="1658174"/>
    <lineage>
        <taxon>Eukaryota</taxon>
        <taxon>Fungi</taxon>
        <taxon>Dikarya</taxon>
        <taxon>Ascomycota</taxon>
        <taxon>Pezizomycotina</taxon>
        <taxon>Eurotiomycetes</taxon>
        <taxon>Eurotiomycetidae</taxon>
        <taxon>Onygenales</taxon>
        <taxon>Ajellomycetaceae</taxon>
        <taxon>Blastomyces</taxon>
    </lineage>
</organism>
<proteinExistence type="inferred from homology"/>
<dbReference type="PANTHER" id="PTHR48075:SF1">
    <property type="entry name" value="LAMBDA-CRYSTALLIN HOMOLOG"/>
    <property type="match status" value="1"/>
</dbReference>
<dbReference type="Pfam" id="PF00725">
    <property type="entry name" value="3HCDH"/>
    <property type="match status" value="1"/>
</dbReference>
<evidence type="ECO:0000256" key="2">
    <source>
        <dbReference type="ARBA" id="ARBA00023002"/>
    </source>
</evidence>
<dbReference type="Gene3D" id="1.10.1040.10">
    <property type="entry name" value="N-(1-d-carboxylethyl)-l-norvaline Dehydrogenase, domain 2"/>
    <property type="match status" value="1"/>
</dbReference>
<dbReference type="Gene3D" id="3.40.50.720">
    <property type="entry name" value="NAD(P)-binding Rossmann-like Domain"/>
    <property type="match status" value="1"/>
</dbReference>
<reference evidence="5 6" key="1">
    <citation type="submission" date="2015-08" db="EMBL/GenBank/DDBJ databases">
        <title>Emmonsia species relationships and genome sequence.</title>
        <authorList>
            <person name="Cuomo C.A."/>
            <person name="Schwartz I.S."/>
            <person name="Kenyon C."/>
            <person name="De Hoog G.S."/>
            <person name="Govender N.P."/>
            <person name="Botha A."/>
            <person name="Moreno L."/>
            <person name="De Vries M."/>
            <person name="Munoz J.F."/>
            <person name="Stielow J.B."/>
        </authorList>
    </citation>
    <scope>NUCLEOTIDE SEQUENCE [LARGE SCALE GENOMIC DNA]</scope>
    <source>
        <strain evidence="5 6">EI222</strain>
    </source>
</reference>
<dbReference type="InterPro" id="IPR036291">
    <property type="entry name" value="NAD(P)-bd_dom_sf"/>
</dbReference>
<comment type="similarity">
    <text evidence="1">Belongs to the 3-hydroxyacyl-CoA dehydrogenase family.</text>
</comment>
<dbReference type="PROSITE" id="PS00067">
    <property type="entry name" value="3HCDH"/>
    <property type="match status" value="1"/>
</dbReference>
<protein>
    <recommendedName>
        <fullName evidence="7">3-hydroxyacyl-CoA dehydrogenase NAD binding domain-containing protein</fullName>
    </recommendedName>
</protein>
<evidence type="ECO:0000256" key="1">
    <source>
        <dbReference type="ARBA" id="ARBA00009463"/>
    </source>
</evidence>
<dbReference type="Proteomes" id="UP000242791">
    <property type="component" value="Unassembled WGS sequence"/>
</dbReference>
<sequence length="305" mass="33512">MSADKLPKPTRITPSGQGQSALPLPHCILHKSPNVEVAIYDTRPDLKAYIEETLPRYLATLSGTHTLPDLLSSHRLTLSPDLPTAVFTADIVETHDPTHALFWPSTSGIPASTQPLHMRDKSRLIVVHPYNPPHIMPLLELVPSPATPPTLIERTRAYWKALERAPVLLRQETTGFVANRLAYALLREAVHLVQEGVVGVEELDVIVENSMGTRWTVVGPLKSYHMGRGVEGPFLRRLGARCRRVGRTKGKWALEGGGLRGTGVSGDGGGLWAVCGAEKTKAVLKARGRDWCRRTDETVRGERFG</sequence>
<dbReference type="Pfam" id="PF02737">
    <property type="entry name" value="3HCDH_N"/>
    <property type="match status" value="1"/>
</dbReference>
<evidence type="ECO:0000259" key="4">
    <source>
        <dbReference type="Pfam" id="PF02737"/>
    </source>
</evidence>
<dbReference type="InterPro" id="IPR006176">
    <property type="entry name" value="3-OHacyl-CoA_DH_NAD-bd"/>
</dbReference>
<dbReference type="SUPFAM" id="SSF48179">
    <property type="entry name" value="6-phosphogluconate dehydrogenase C-terminal domain-like"/>
    <property type="match status" value="1"/>
</dbReference>
<dbReference type="InterPro" id="IPR006108">
    <property type="entry name" value="3HC_DH_C"/>
</dbReference>
<name>A0A1J9Q9W8_9EURO</name>
<gene>
    <name evidence="5" type="ORF">ACJ73_09426</name>
</gene>
<feature type="domain" description="3-hydroxyacyl-CoA dehydrogenase NAD binding" evidence="4">
    <location>
        <begin position="92"/>
        <end position="170"/>
    </location>
</feature>
<evidence type="ECO:0000313" key="6">
    <source>
        <dbReference type="Proteomes" id="UP000242791"/>
    </source>
</evidence>
<keyword evidence="2" id="KW-0560">Oxidoreductase</keyword>
<dbReference type="InterPro" id="IPR008927">
    <property type="entry name" value="6-PGluconate_DH-like_C_sf"/>
</dbReference>